<protein>
    <submittedName>
        <fullName evidence="1">Uncharacterized protein</fullName>
    </submittedName>
</protein>
<reference evidence="1 2" key="1">
    <citation type="journal article" date="2022" name="Nat. Ecol. Evol.">
        <title>A masculinizing supergene underlies an exaggerated male reproductive morph in a spider.</title>
        <authorList>
            <person name="Hendrickx F."/>
            <person name="De Corte Z."/>
            <person name="Sonet G."/>
            <person name="Van Belleghem S.M."/>
            <person name="Kostlbacher S."/>
            <person name="Vangestel C."/>
        </authorList>
    </citation>
    <scope>NUCLEOTIDE SEQUENCE [LARGE SCALE GENOMIC DNA]</scope>
    <source>
        <strain evidence="1">W744_W776</strain>
    </source>
</reference>
<sequence>MVSKLLWNCINSPRIRSVCWDSNFDAPNSGSVDRIRTTHAWEISGKNSAVVRRTSVYPSKDNGAYERNLWIFVDTSSAQNCVLLSCTTSTSSSLVTMAVEDIIKVQLSQMTTAAMVFAEERLLRGGLETRAIVVEKSIKLNAFKASGIKLVSWWSLFQRRL</sequence>
<keyword evidence="2" id="KW-1185">Reference proteome</keyword>
<dbReference type="EMBL" id="JAFNEN010000145">
    <property type="protein sequence ID" value="KAG8192087.1"/>
    <property type="molecule type" value="Genomic_DNA"/>
</dbReference>
<dbReference type="AlphaFoldDB" id="A0AAV6V626"/>
<evidence type="ECO:0000313" key="2">
    <source>
        <dbReference type="Proteomes" id="UP000827092"/>
    </source>
</evidence>
<proteinExistence type="predicted"/>
<name>A0AAV6V626_9ARAC</name>
<comment type="caution">
    <text evidence="1">The sequence shown here is derived from an EMBL/GenBank/DDBJ whole genome shotgun (WGS) entry which is preliminary data.</text>
</comment>
<accession>A0AAV6V626</accession>
<dbReference type="Proteomes" id="UP000827092">
    <property type="component" value="Unassembled WGS sequence"/>
</dbReference>
<organism evidence="1 2">
    <name type="scientific">Oedothorax gibbosus</name>
    <dbReference type="NCBI Taxonomy" id="931172"/>
    <lineage>
        <taxon>Eukaryota</taxon>
        <taxon>Metazoa</taxon>
        <taxon>Ecdysozoa</taxon>
        <taxon>Arthropoda</taxon>
        <taxon>Chelicerata</taxon>
        <taxon>Arachnida</taxon>
        <taxon>Araneae</taxon>
        <taxon>Araneomorphae</taxon>
        <taxon>Entelegynae</taxon>
        <taxon>Araneoidea</taxon>
        <taxon>Linyphiidae</taxon>
        <taxon>Erigoninae</taxon>
        <taxon>Oedothorax</taxon>
    </lineage>
</organism>
<evidence type="ECO:0000313" key="1">
    <source>
        <dbReference type="EMBL" id="KAG8192087.1"/>
    </source>
</evidence>
<gene>
    <name evidence="1" type="ORF">JTE90_005385</name>
</gene>